<keyword evidence="10" id="KW-0408">Iron</keyword>
<dbReference type="GO" id="GO:0004750">
    <property type="term" value="F:D-ribulose-phosphate 3-epimerase activity"/>
    <property type="evidence" value="ECO:0007669"/>
    <property type="project" value="UniProtKB-EC"/>
</dbReference>
<keyword evidence="8" id="KW-0479">Metal-binding</keyword>
<evidence type="ECO:0000256" key="8">
    <source>
        <dbReference type="ARBA" id="ARBA00022723"/>
    </source>
</evidence>
<comment type="cofactor">
    <cofactor evidence="3">
        <name>Zn(2+)</name>
        <dbReference type="ChEBI" id="CHEBI:29105"/>
    </cofactor>
</comment>
<dbReference type="GO" id="GO:0006091">
    <property type="term" value="P:generation of precursor metabolites and energy"/>
    <property type="evidence" value="ECO:0007669"/>
    <property type="project" value="UniProtKB-ARBA"/>
</dbReference>
<reference evidence="17" key="1">
    <citation type="submission" date="2017-02" db="UniProtKB">
        <authorList>
            <consortium name="WormBaseParasite"/>
        </authorList>
    </citation>
    <scope>IDENTIFICATION</scope>
</reference>
<dbReference type="InterPro" id="IPR013785">
    <property type="entry name" value="Aldolase_TIM"/>
</dbReference>
<evidence type="ECO:0000256" key="13">
    <source>
        <dbReference type="ARBA" id="ARBA00023277"/>
    </source>
</evidence>
<comment type="function">
    <text evidence="14">Catalyzes the reversible epimerization of D-ribulose 5-phosphate to D-xylulose 5-phosphate.</text>
</comment>
<accession>A0A0N4Y5I3</accession>
<dbReference type="PROSITE" id="PS01086">
    <property type="entry name" value="RIBUL_P_3_EPIMER_2"/>
    <property type="match status" value="1"/>
</dbReference>
<keyword evidence="12" id="KW-0413">Isomerase</keyword>
<evidence type="ECO:0000256" key="6">
    <source>
        <dbReference type="ARBA" id="ARBA00011738"/>
    </source>
</evidence>
<keyword evidence="16" id="KW-1185">Reference proteome</keyword>
<dbReference type="EC" id="5.1.3.1" evidence="7"/>
<keyword evidence="11" id="KW-0464">Manganese</keyword>
<comment type="similarity">
    <text evidence="5">Belongs to the ribulose-phosphate 3-epimerase family.</text>
</comment>
<evidence type="ECO:0000256" key="14">
    <source>
        <dbReference type="ARBA" id="ARBA00057323"/>
    </source>
</evidence>
<name>A0A0N4Y5I3_NIPBR</name>
<evidence type="ECO:0000313" key="16">
    <source>
        <dbReference type="Proteomes" id="UP000271162"/>
    </source>
</evidence>
<evidence type="ECO:0000256" key="12">
    <source>
        <dbReference type="ARBA" id="ARBA00023235"/>
    </source>
</evidence>
<organism evidence="17">
    <name type="scientific">Nippostrongylus brasiliensis</name>
    <name type="common">Rat hookworm</name>
    <dbReference type="NCBI Taxonomy" id="27835"/>
    <lineage>
        <taxon>Eukaryota</taxon>
        <taxon>Metazoa</taxon>
        <taxon>Ecdysozoa</taxon>
        <taxon>Nematoda</taxon>
        <taxon>Chromadorea</taxon>
        <taxon>Rhabditida</taxon>
        <taxon>Rhabditina</taxon>
        <taxon>Rhabditomorpha</taxon>
        <taxon>Strongyloidea</taxon>
        <taxon>Heligmosomidae</taxon>
        <taxon>Nippostrongylus</taxon>
    </lineage>
</organism>
<dbReference type="GO" id="GO:0046872">
    <property type="term" value="F:metal ion binding"/>
    <property type="evidence" value="ECO:0007669"/>
    <property type="project" value="UniProtKB-KW"/>
</dbReference>
<evidence type="ECO:0000313" key="17">
    <source>
        <dbReference type="WBParaSite" id="NBR_0001125901-mRNA-1"/>
    </source>
</evidence>
<proteinExistence type="inferred from homology"/>
<evidence type="ECO:0000256" key="11">
    <source>
        <dbReference type="ARBA" id="ARBA00023211"/>
    </source>
</evidence>
<dbReference type="PANTHER" id="PTHR11749">
    <property type="entry name" value="RIBULOSE-5-PHOSPHATE-3-EPIMERASE"/>
    <property type="match status" value="1"/>
</dbReference>
<dbReference type="InterPro" id="IPR000056">
    <property type="entry name" value="Ribul_P_3_epim-like"/>
</dbReference>
<evidence type="ECO:0000256" key="5">
    <source>
        <dbReference type="ARBA" id="ARBA00009541"/>
    </source>
</evidence>
<dbReference type="OMA" id="CHLMIED"/>
<dbReference type="InterPro" id="IPR011060">
    <property type="entry name" value="RibuloseP-bd_barrel"/>
</dbReference>
<dbReference type="SUPFAM" id="SSF51366">
    <property type="entry name" value="Ribulose-phoshate binding barrel"/>
    <property type="match status" value="1"/>
</dbReference>
<evidence type="ECO:0000256" key="9">
    <source>
        <dbReference type="ARBA" id="ARBA00022833"/>
    </source>
</evidence>
<keyword evidence="13" id="KW-0119">Carbohydrate metabolism</keyword>
<dbReference type="STRING" id="27835.A0A0N4Y5I3"/>
<evidence type="ECO:0000256" key="3">
    <source>
        <dbReference type="ARBA" id="ARBA00001947"/>
    </source>
</evidence>
<dbReference type="GO" id="GO:0006163">
    <property type="term" value="P:purine nucleotide metabolic process"/>
    <property type="evidence" value="ECO:0007669"/>
    <property type="project" value="UniProtKB-ARBA"/>
</dbReference>
<evidence type="ECO:0000256" key="10">
    <source>
        <dbReference type="ARBA" id="ARBA00023004"/>
    </source>
</evidence>
<gene>
    <name evidence="15" type="ORF">NBR_LOCUS11260</name>
</gene>
<sequence length="211" mass="22997">MVLRPAICPSILNSDLANLAAECRKLLAAGADWLHLDVMDGHFVPNLTFGHPLVESLRKNLGPEPYFDVHLMVADPGRWVVPMASAGASGFCFHWEAAHAKGGDAEVSAVIDKIHENKMKVGFAIKPKTPVEKVLQFADKIDMALIMTVEPGFGGQKFMGDMMDKVRTLRKAHPELNIQVDGGISTSNIQVIIIVKLFEFPVAVFGIAVLQ</sequence>
<dbReference type="GO" id="GO:0005975">
    <property type="term" value="P:carbohydrate metabolic process"/>
    <property type="evidence" value="ECO:0007669"/>
    <property type="project" value="InterPro"/>
</dbReference>
<comment type="subunit">
    <text evidence="6">Homodimer.</text>
</comment>
<dbReference type="NCBIfam" id="NF004076">
    <property type="entry name" value="PRK05581.1-4"/>
    <property type="match status" value="1"/>
</dbReference>
<dbReference type="CDD" id="cd00429">
    <property type="entry name" value="RPE"/>
    <property type="match status" value="1"/>
</dbReference>
<evidence type="ECO:0000256" key="4">
    <source>
        <dbReference type="ARBA" id="ARBA00001954"/>
    </source>
</evidence>
<dbReference type="FunFam" id="3.20.20.70:FF:000191">
    <property type="entry name" value="ribulose-phosphate 3-epimerase isoform X2"/>
    <property type="match status" value="1"/>
</dbReference>
<dbReference type="GO" id="GO:0046496">
    <property type="term" value="P:nicotinamide nucleotide metabolic process"/>
    <property type="evidence" value="ECO:0007669"/>
    <property type="project" value="UniProtKB-ARBA"/>
</dbReference>
<dbReference type="WBParaSite" id="NBR_0001125901-mRNA-1">
    <property type="protein sequence ID" value="NBR_0001125901-mRNA-1"/>
    <property type="gene ID" value="NBR_0001125901"/>
</dbReference>
<dbReference type="PROSITE" id="PS01085">
    <property type="entry name" value="RIBUL_P_3_EPIMER_1"/>
    <property type="match status" value="1"/>
</dbReference>
<evidence type="ECO:0000256" key="2">
    <source>
        <dbReference type="ARBA" id="ARBA00001936"/>
    </source>
</evidence>
<reference evidence="15 16" key="2">
    <citation type="submission" date="2018-11" db="EMBL/GenBank/DDBJ databases">
        <authorList>
            <consortium name="Pathogen Informatics"/>
        </authorList>
    </citation>
    <scope>NUCLEOTIDE SEQUENCE [LARGE SCALE GENOMIC DNA]</scope>
</reference>
<evidence type="ECO:0000256" key="1">
    <source>
        <dbReference type="ARBA" id="ARBA00001782"/>
    </source>
</evidence>
<comment type="cofactor">
    <cofactor evidence="4">
        <name>Fe(2+)</name>
        <dbReference type="ChEBI" id="CHEBI:29033"/>
    </cofactor>
</comment>
<protein>
    <recommendedName>
        <fullName evidence="7">ribulose-phosphate 3-epimerase</fullName>
        <ecNumber evidence="7">5.1.3.1</ecNumber>
    </recommendedName>
</protein>
<comment type="cofactor">
    <cofactor evidence="2">
        <name>Mn(2+)</name>
        <dbReference type="ChEBI" id="CHEBI:29035"/>
    </cofactor>
</comment>
<dbReference type="Proteomes" id="UP000271162">
    <property type="component" value="Unassembled WGS sequence"/>
</dbReference>
<comment type="catalytic activity">
    <reaction evidence="1">
        <text>D-ribulose 5-phosphate = D-xylulose 5-phosphate</text>
        <dbReference type="Rhea" id="RHEA:13677"/>
        <dbReference type="ChEBI" id="CHEBI:57737"/>
        <dbReference type="ChEBI" id="CHEBI:58121"/>
        <dbReference type="EC" id="5.1.3.1"/>
    </reaction>
</comment>
<dbReference type="Pfam" id="PF00834">
    <property type="entry name" value="Ribul_P_3_epim"/>
    <property type="match status" value="1"/>
</dbReference>
<keyword evidence="9" id="KW-0862">Zinc</keyword>
<evidence type="ECO:0000256" key="7">
    <source>
        <dbReference type="ARBA" id="ARBA00013188"/>
    </source>
</evidence>
<dbReference type="GO" id="GO:1901135">
    <property type="term" value="P:carbohydrate derivative metabolic process"/>
    <property type="evidence" value="ECO:0007669"/>
    <property type="project" value="UniProtKB-ARBA"/>
</dbReference>
<dbReference type="AlphaFoldDB" id="A0A0N4Y5I3"/>
<dbReference type="Gene3D" id="3.20.20.70">
    <property type="entry name" value="Aldolase class I"/>
    <property type="match status" value="1"/>
</dbReference>
<evidence type="ECO:0000313" key="15">
    <source>
        <dbReference type="EMBL" id="VDL74849.1"/>
    </source>
</evidence>
<dbReference type="EMBL" id="UYSL01020490">
    <property type="protein sequence ID" value="VDL74849.1"/>
    <property type="molecule type" value="Genomic_DNA"/>
</dbReference>